<dbReference type="AlphaFoldDB" id="A0A172MFI1"/>
<dbReference type="EMBL" id="JAGEUA010000009">
    <property type="protein sequence ID" value="KAL0964918.1"/>
    <property type="molecule type" value="Genomic_DNA"/>
</dbReference>
<dbReference type="GO" id="GO:0005634">
    <property type="term" value="C:nucleus"/>
    <property type="evidence" value="ECO:0007669"/>
    <property type="project" value="TreeGrafter"/>
</dbReference>
<organism evidence="2">
    <name type="scientific">Umbra pygmaea</name>
    <name type="common">Eastern mudminnow</name>
    <dbReference type="NCBI Taxonomy" id="75934"/>
    <lineage>
        <taxon>Eukaryota</taxon>
        <taxon>Metazoa</taxon>
        <taxon>Chordata</taxon>
        <taxon>Craniata</taxon>
        <taxon>Vertebrata</taxon>
        <taxon>Euteleostomi</taxon>
        <taxon>Actinopterygii</taxon>
        <taxon>Neopterygii</taxon>
        <taxon>Teleostei</taxon>
        <taxon>Protacanthopterygii</taxon>
        <taxon>Esociformes</taxon>
        <taxon>Umbridae</taxon>
        <taxon>Umbra</taxon>
    </lineage>
</organism>
<dbReference type="Pfam" id="PF23175">
    <property type="entry name" value="bHLH_STRA8"/>
    <property type="match status" value="1"/>
</dbReference>
<dbReference type="PANTHER" id="PTHR35254">
    <property type="entry name" value="STIMULATED BY RETINOIC ACID GENE 8 PROTEIN HOMOLOG"/>
    <property type="match status" value="1"/>
</dbReference>
<evidence type="ECO:0000313" key="3">
    <source>
        <dbReference type="EMBL" id="KAL0964918.1"/>
    </source>
</evidence>
<dbReference type="Proteomes" id="UP001557470">
    <property type="component" value="Unassembled WGS sequence"/>
</dbReference>
<dbReference type="InterPro" id="IPR057021">
    <property type="entry name" value="bHLH_STRA8"/>
</dbReference>
<accession>A0A172MFI1</accession>
<evidence type="ECO:0000259" key="1">
    <source>
        <dbReference type="Pfam" id="PF23175"/>
    </source>
</evidence>
<dbReference type="GO" id="GO:0071300">
    <property type="term" value="P:cellular response to retinoic acid"/>
    <property type="evidence" value="ECO:0007669"/>
    <property type="project" value="InterPro"/>
</dbReference>
<dbReference type="PANTHER" id="PTHR35254:SF1">
    <property type="entry name" value="STIMULATED BY RETINOIC ACID GENE 8 PROTEIN HOMOLOG"/>
    <property type="match status" value="1"/>
</dbReference>
<reference evidence="2" key="1">
    <citation type="submission" date="2015-11" db="EMBL/GenBank/DDBJ databases">
        <title>The PhyloFish database: a comprehensive resource to study gene expression after whole genome duplication in fish.</title>
        <authorList>
            <person name="Pasquier J."/>
            <person name="Cabau C."/>
            <person name="Nguyen T."/>
            <person name="Jouanno E."/>
            <person name="Parrinello H."/>
            <person name="Journot L."/>
            <person name="Pontarotti P."/>
            <person name="Klopp C."/>
            <person name="Postlethwait J.H."/>
            <person name="Guiguen Y."/>
            <person name="Bobe J."/>
        </authorList>
    </citation>
    <scope>NUCLEOTIDE SEQUENCE</scope>
</reference>
<dbReference type="GO" id="GO:0007283">
    <property type="term" value="P:spermatogenesis"/>
    <property type="evidence" value="ECO:0007669"/>
    <property type="project" value="TreeGrafter"/>
</dbReference>
<dbReference type="EMBL" id="KU161174">
    <property type="protein sequence ID" value="ANC96770.1"/>
    <property type="molecule type" value="mRNA"/>
</dbReference>
<dbReference type="InterPro" id="IPR036638">
    <property type="entry name" value="HLH_DNA-bd_sf"/>
</dbReference>
<dbReference type="GO" id="GO:0051321">
    <property type="term" value="P:meiotic cell cycle"/>
    <property type="evidence" value="ECO:0007669"/>
    <property type="project" value="InterPro"/>
</dbReference>
<keyword evidence="4" id="KW-1185">Reference proteome</keyword>
<reference evidence="3 4" key="2">
    <citation type="submission" date="2024-06" db="EMBL/GenBank/DDBJ databases">
        <authorList>
            <person name="Pan Q."/>
            <person name="Wen M."/>
            <person name="Jouanno E."/>
            <person name="Zahm M."/>
            <person name="Klopp C."/>
            <person name="Cabau C."/>
            <person name="Louis A."/>
            <person name="Berthelot C."/>
            <person name="Parey E."/>
            <person name="Roest Crollius H."/>
            <person name="Montfort J."/>
            <person name="Robinson-Rechavi M."/>
            <person name="Bouchez O."/>
            <person name="Lampietro C."/>
            <person name="Lopez Roques C."/>
            <person name="Donnadieu C."/>
            <person name="Postlethwait J."/>
            <person name="Bobe J."/>
            <person name="Verreycken H."/>
            <person name="Guiguen Y."/>
        </authorList>
    </citation>
    <scope>NUCLEOTIDE SEQUENCE [LARGE SCALE GENOMIC DNA]</scope>
    <source>
        <strain evidence="3">Up_M1</strain>
        <tissue evidence="3">Testis</tissue>
    </source>
</reference>
<proteinExistence type="evidence at transcript level"/>
<dbReference type="GO" id="GO:0090427">
    <property type="term" value="P:activation of meiosis"/>
    <property type="evidence" value="ECO:0007669"/>
    <property type="project" value="TreeGrafter"/>
</dbReference>
<sequence length="335" mass="37743">MFGSGCAGSCGLRRKRDIQQRQKERRRALQARHRANIATLFQTLQDVVCPTSNKMPAKWKILDHAKGFLRAQEAYLSRLLLVKGIFLSNDDGPCSLDEVRDEYRRLHSHTSTSRSRRPVHQIRRSVADIEDLIETSEEDFLEEGLDDFAPSQNSVNSPPNIQEFEGYMLFYRQTVDQLVCSGVLSPAQTGLEVVSEAISGLWDSFAPERRAAYLTCSQQSAPGWTGGRDSDSFLSLQPSNSLKDSPAAAAYSPLRCKEDLFQDAYEVVKMDCTSEHSSDQPPYSDVENVSEIYSNIMLFVKSQMTETTAHPQDLTAMTYYDVFLQCSESFDSDEL</sequence>
<dbReference type="GO" id="GO:0046983">
    <property type="term" value="F:protein dimerization activity"/>
    <property type="evidence" value="ECO:0007669"/>
    <property type="project" value="InterPro"/>
</dbReference>
<evidence type="ECO:0000313" key="4">
    <source>
        <dbReference type="Proteomes" id="UP001557470"/>
    </source>
</evidence>
<dbReference type="InterPro" id="IPR033537">
    <property type="entry name" value="Stra8"/>
</dbReference>
<name>A0A172MFI1_UMBPY</name>
<evidence type="ECO:0000313" key="2">
    <source>
        <dbReference type="EMBL" id="ANC96770.1"/>
    </source>
</evidence>
<dbReference type="SUPFAM" id="SSF47459">
    <property type="entry name" value="HLH, helix-loop-helix DNA-binding domain"/>
    <property type="match status" value="1"/>
</dbReference>
<dbReference type="GO" id="GO:0048477">
    <property type="term" value="P:oogenesis"/>
    <property type="evidence" value="ECO:0007669"/>
    <property type="project" value="TreeGrafter"/>
</dbReference>
<gene>
    <name evidence="2" type="primary">stra8</name>
    <name evidence="3" type="ORF">UPYG_G00274420</name>
</gene>
<feature type="domain" description="STRA8 bHLH" evidence="1">
    <location>
        <begin position="24"/>
        <end position="86"/>
    </location>
</feature>
<protein>
    <submittedName>
        <fullName evidence="2">Stimulated by retinoic acid protein 8</fullName>
    </submittedName>
</protein>